<dbReference type="EMBL" id="MU006348">
    <property type="protein sequence ID" value="KAF2845384.1"/>
    <property type="molecule type" value="Genomic_DNA"/>
</dbReference>
<keyword evidence="2" id="KW-1185">Reference proteome</keyword>
<reference evidence="1" key="1">
    <citation type="submission" date="2020-01" db="EMBL/GenBank/DDBJ databases">
        <authorList>
            <consortium name="DOE Joint Genome Institute"/>
            <person name="Haridas S."/>
            <person name="Albert R."/>
            <person name="Binder M."/>
            <person name="Bloem J."/>
            <person name="Labutti K."/>
            <person name="Salamov A."/>
            <person name="Andreopoulos B."/>
            <person name="Baker S.E."/>
            <person name="Barry K."/>
            <person name="Bills G."/>
            <person name="Bluhm B.H."/>
            <person name="Cannon C."/>
            <person name="Castanera R."/>
            <person name="Culley D.E."/>
            <person name="Daum C."/>
            <person name="Ezra D."/>
            <person name="Gonzalez J.B."/>
            <person name="Henrissat B."/>
            <person name="Kuo A."/>
            <person name="Liang C."/>
            <person name="Lipzen A."/>
            <person name="Lutzoni F."/>
            <person name="Magnuson J."/>
            <person name="Mondo S."/>
            <person name="Nolan M."/>
            <person name="Ohm R."/>
            <person name="Pangilinan J."/>
            <person name="Park H.-J."/>
            <person name="Ramirez L."/>
            <person name="Alfaro M."/>
            <person name="Sun H."/>
            <person name="Tritt A."/>
            <person name="Yoshinaga Y."/>
            <person name="Zwiers L.-H."/>
            <person name="Turgeon B.G."/>
            <person name="Goodwin S.B."/>
            <person name="Spatafora J.W."/>
            <person name="Crous P.W."/>
            <person name="Grigoriev I.V."/>
        </authorList>
    </citation>
    <scope>NUCLEOTIDE SEQUENCE</scope>
    <source>
        <strain evidence="1">IPT5</strain>
    </source>
</reference>
<evidence type="ECO:0000313" key="2">
    <source>
        <dbReference type="Proteomes" id="UP000799423"/>
    </source>
</evidence>
<evidence type="ECO:0008006" key="3">
    <source>
        <dbReference type="Google" id="ProtNLM"/>
    </source>
</evidence>
<organism evidence="1 2">
    <name type="scientific">Plenodomus tracheiphilus IPT5</name>
    <dbReference type="NCBI Taxonomy" id="1408161"/>
    <lineage>
        <taxon>Eukaryota</taxon>
        <taxon>Fungi</taxon>
        <taxon>Dikarya</taxon>
        <taxon>Ascomycota</taxon>
        <taxon>Pezizomycotina</taxon>
        <taxon>Dothideomycetes</taxon>
        <taxon>Pleosporomycetidae</taxon>
        <taxon>Pleosporales</taxon>
        <taxon>Pleosporineae</taxon>
        <taxon>Leptosphaeriaceae</taxon>
        <taxon>Plenodomus</taxon>
    </lineage>
</organism>
<gene>
    <name evidence="1" type="ORF">T440DRAFT_483459</name>
</gene>
<dbReference type="Proteomes" id="UP000799423">
    <property type="component" value="Unassembled WGS sequence"/>
</dbReference>
<dbReference type="OrthoDB" id="3682270at2759"/>
<accession>A0A6A7ARN1</accession>
<dbReference type="AlphaFoldDB" id="A0A6A7ARN1"/>
<evidence type="ECO:0000313" key="1">
    <source>
        <dbReference type="EMBL" id="KAF2845384.1"/>
    </source>
</evidence>
<proteinExistence type="predicted"/>
<protein>
    <recommendedName>
        <fullName evidence="3">F-box domain-containing protein</fullName>
    </recommendedName>
</protein>
<name>A0A6A7ARN1_9PLEO</name>
<sequence>MATQQVDLLDRLPTELKCAIVRHASNLDDRKALSLANKSWADIVGPVMWETLNTTLLVGQRHVRGLARPQSNILKHVRYLHIKTRVAPNCSNDHLPMLLAALPSG</sequence>